<keyword evidence="3" id="KW-0449">Lipoprotein</keyword>
<name>A0A1S2NHG2_9BURK</name>
<evidence type="ECO:0000313" key="4">
    <source>
        <dbReference type="Proteomes" id="UP000180246"/>
    </source>
</evidence>
<dbReference type="PROSITE" id="PS51257">
    <property type="entry name" value="PROKAR_LIPOPROTEIN"/>
    <property type="match status" value="1"/>
</dbReference>
<dbReference type="AlphaFoldDB" id="A0A1S2NHG2"/>
<proteinExistence type="predicted"/>
<feature type="region of interest" description="Disordered" evidence="1">
    <location>
        <begin position="36"/>
        <end position="57"/>
    </location>
</feature>
<comment type="caution">
    <text evidence="3">The sequence shown here is derived from an EMBL/GenBank/DDBJ whole genome shotgun (WGS) entry which is preliminary data.</text>
</comment>
<evidence type="ECO:0000313" key="3">
    <source>
        <dbReference type="EMBL" id="OIJ44531.1"/>
    </source>
</evidence>
<sequence>MTFLRTILALSLTSALAACGGQYDLDTTVQTASASTTASAPILAGTPETGPNAVPAPAPGAPVVATIATIASATMPAPDCAAEGCASLRIIDGNAEAWRIDAQRRAALEASLPRS</sequence>
<reference evidence="3 4" key="1">
    <citation type="submission" date="2014-10" db="EMBL/GenBank/DDBJ databases">
        <authorList>
            <person name="Seo M.-J."/>
            <person name="Seok Y.J."/>
            <person name="Cha I.-T."/>
        </authorList>
    </citation>
    <scope>NUCLEOTIDE SEQUENCE [LARGE SCALE GENOMIC DNA]</scope>
    <source>
        <strain evidence="3 4">NEU</strain>
    </source>
</reference>
<dbReference type="Proteomes" id="UP000180246">
    <property type="component" value="Unassembled WGS sequence"/>
</dbReference>
<feature type="chain" id="PRO_5010269757" evidence="2">
    <location>
        <begin position="18"/>
        <end position="115"/>
    </location>
</feature>
<organism evidence="3 4">
    <name type="scientific">Massilia timonae</name>
    <dbReference type="NCBI Taxonomy" id="47229"/>
    <lineage>
        <taxon>Bacteria</taxon>
        <taxon>Pseudomonadati</taxon>
        <taxon>Pseudomonadota</taxon>
        <taxon>Betaproteobacteria</taxon>
        <taxon>Burkholderiales</taxon>
        <taxon>Oxalobacteraceae</taxon>
        <taxon>Telluria group</taxon>
        <taxon>Massilia</taxon>
    </lineage>
</organism>
<evidence type="ECO:0000256" key="1">
    <source>
        <dbReference type="SAM" id="MobiDB-lite"/>
    </source>
</evidence>
<protein>
    <submittedName>
        <fullName evidence="3">Putative lipoprotein</fullName>
    </submittedName>
</protein>
<evidence type="ECO:0000256" key="2">
    <source>
        <dbReference type="SAM" id="SignalP"/>
    </source>
</evidence>
<accession>A0A1S2NHG2</accession>
<dbReference type="RefSeq" id="WP_071363585.1">
    <property type="nucleotide sequence ID" value="NZ_JRYB01000001.1"/>
</dbReference>
<gene>
    <name evidence="3" type="ORF">LO55_5121</name>
</gene>
<keyword evidence="2" id="KW-0732">Signal</keyword>
<dbReference type="EMBL" id="JRYB01000001">
    <property type="protein sequence ID" value="OIJ44531.1"/>
    <property type="molecule type" value="Genomic_DNA"/>
</dbReference>
<feature type="signal peptide" evidence="2">
    <location>
        <begin position="1"/>
        <end position="17"/>
    </location>
</feature>